<accession>A0A4C1ZEK4</accession>
<evidence type="ECO:0000313" key="1">
    <source>
        <dbReference type="EMBL" id="GBP85822.1"/>
    </source>
</evidence>
<dbReference type="Proteomes" id="UP000299102">
    <property type="component" value="Unassembled WGS sequence"/>
</dbReference>
<organism evidence="1 2">
    <name type="scientific">Eumeta variegata</name>
    <name type="common">Bagworm moth</name>
    <name type="synonym">Eumeta japonica</name>
    <dbReference type="NCBI Taxonomy" id="151549"/>
    <lineage>
        <taxon>Eukaryota</taxon>
        <taxon>Metazoa</taxon>
        <taxon>Ecdysozoa</taxon>
        <taxon>Arthropoda</taxon>
        <taxon>Hexapoda</taxon>
        <taxon>Insecta</taxon>
        <taxon>Pterygota</taxon>
        <taxon>Neoptera</taxon>
        <taxon>Endopterygota</taxon>
        <taxon>Lepidoptera</taxon>
        <taxon>Glossata</taxon>
        <taxon>Ditrysia</taxon>
        <taxon>Tineoidea</taxon>
        <taxon>Psychidae</taxon>
        <taxon>Oiketicinae</taxon>
        <taxon>Eumeta</taxon>
    </lineage>
</organism>
<gene>
    <name evidence="1" type="ORF">EVAR_61856_1</name>
</gene>
<sequence length="92" mass="10094">MLAAPLRSTAVLTRHALNHNTDRCLVIDFDPYPASNSDSGLVLDLVTAFNSVPVLLISNNSSRALTLDSIRHSSRDFDSTISPMVQIWTNPE</sequence>
<protein>
    <submittedName>
        <fullName evidence="1">Uncharacterized protein</fullName>
    </submittedName>
</protein>
<keyword evidence="2" id="KW-1185">Reference proteome</keyword>
<proteinExistence type="predicted"/>
<comment type="caution">
    <text evidence="1">The sequence shown here is derived from an EMBL/GenBank/DDBJ whole genome shotgun (WGS) entry which is preliminary data.</text>
</comment>
<dbReference type="AlphaFoldDB" id="A0A4C1ZEK4"/>
<reference evidence="1 2" key="1">
    <citation type="journal article" date="2019" name="Commun. Biol.">
        <title>The bagworm genome reveals a unique fibroin gene that provides high tensile strength.</title>
        <authorList>
            <person name="Kono N."/>
            <person name="Nakamura H."/>
            <person name="Ohtoshi R."/>
            <person name="Tomita M."/>
            <person name="Numata K."/>
            <person name="Arakawa K."/>
        </authorList>
    </citation>
    <scope>NUCLEOTIDE SEQUENCE [LARGE SCALE GENOMIC DNA]</scope>
</reference>
<name>A0A4C1ZEK4_EUMVA</name>
<dbReference type="EMBL" id="BGZK01001762">
    <property type="protein sequence ID" value="GBP85822.1"/>
    <property type="molecule type" value="Genomic_DNA"/>
</dbReference>
<evidence type="ECO:0000313" key="2">
    <source>
        <dbReference type="Proteomes" id="UP000299102"/>
    </source>
</evidence>